<dbReference type="InterPro" id="IPR029056">
    <property type="entry name" value="Ribokinase-like"/>
</dbReference>
<dbReference type="Gene3D" id="3.40.1190.20">
    <property type="match status" value="1"/>
</dbReference>
<comment type="caution">
    <text evidence="4">The sequence shown here is derived from an EMBL/GenBank/DDBJ whole genome shotgun (WGS) entry which is preliminary data.</text>
</comment>
<dbReference type="RefSeq" id="WP_345495170.1">
    <property type="nucleotide sequence ID" value="NZ_BAABJM010000002.1"/>
</dbReference>
<evidence type="ECO:0000256" key="2">
    <source>
        <dbReference type="ARBA" id="ARBA00022777"/>
    </source>
</evidence>
<dbReference type="Pfam" id="PF00294">
    <property type="entry name" value="PfkB"/>
    <property type="match status" value="1"/>
</dbReference>
<feature type="domain" description="Carbohydrate kinase PfkB" evidence="3">
    <location>
        <begin position="187"/>
        <end position="481"/>
    </location>
</feature>
<proteinExistence type="predicted"/>
<evidence type="ECO:0000259" key="3">
    <source>
        <dbReference type="Pfam" id="PF00294"/>
    </source>
</evidence>
<dbReference type="EMBL" id="BAABJM010000002">
    <property type="protein sequence ID" value="GAA5051159.1"/>
    <property type="molecule type" value="Genomic_DNA"/>
</dbReference>
<reference evidence="5" key="1">
    <citation type="journal article" date="2019" name="Int. J. Syst. Evol. Microbiol.">
        <title>The Global Catalogue of Microorganisms (GCM) 10K type strain sequencing project: providing services to taxonomists for standard genome sequencing and annotation.</title>
        <authorList>
            <consortium name="The Broad Institute Genomics Platform"/>
            <consortium name="The Broad Institute Genome Sequencing Center for Infectious Disease"/>
            <person name="Wu L."/>
            <person name="Ma J."/>
        </authorList>
    </citation>
    <scope>NUCLEOTIDE SEQUENCE [LARGE SCALE GENOMIC DNA]</scope>
    <source>
        <strain evidence="5">JCM 18298</strain>
    </source>
</reference>
<sequence length="519" mass="55376">MVAQDAGVLAVRNILTRLSKRSGLSPDRLHNTEIDVSPLLDLLAVRQYAHRAGIGRVEAVIALVRDLTRQLEPTDRLIADAELCLGLLRETAPAGIDLDHLYASDLGERREYLSTQWRRLHETLGVQNIPPAPSVRSLRANPERRAFTALAERLATGSVFDGASTYSVLPTQPIVAHEDSPQPQPATITVVGDAVIDHMYLVDRIPGPGGTARGTFDDHPGGKGLARAVAAARLGLRVRLICAVGDDDAGRRILDYLRSEGVDTEFVKVVPFAPTPVTSVTIAGTGESSTIGCKDDRVRLSAQDLRSPHIKAALTSSDAVLLTFEQPLAVLEHILGWLRHHDSPPLLVIHPAPSVSRPQQLYQYLSAADYLVGSVRELEAVAMAAGVVPDAALTPSGHGGGTATSTVIESGAKAAGMLRALGVPSVCAIQDFTCTVWSDRVEATLDPFPTALRDSLGAHAAFSAALVYRLLSTRRPADQQDYLWATAAMVATQSIGNVPGAMPLATEIDRIATLATEEH</sequence>
<gene>
    <name evidence="4" type="ORF">GCM10023318_22210</name>
</gene>
<protein>
    <submittedName>
        <fullName evidence="4">PfkB family carbohydrate kinase</fullName>
    </submittedName>
</protein>
<dbReference type="SUPFAM" id="SSF53613">
    <property type="entry name" value="Ribokinase-like"/>
    <property type="match status" value="1"/>
</dbReference>
<accession>A0ABP9K4H5</accession>
<evidence type="ECO:0000313" key="5">
    <source>
        <dbReference type="Proteomes" id="UP001500603"/>
    </source>
</evidence>
<evidence type="ECO:0000313" key="4">
    <source>
        <dbReference type="EMBL" id="GAA5051159.1"/>
    </source>
</evidence>
<dbReference type="InterPro" id="IPR011611">
    <property type="entry name" value="PfkB_dom"/>
</dbReference>
<keyword evidence="1" id="KW-0808">Transferase</keyword>
<dbReference type="PANTHER" id="PTHR10584">
    <property type="entry name" value="SUGAR KINASE"/>
    <property type="match status" value="1"/>
</dbReference>
<dbReference type="Proteomes" id="UP001500603">
    <property type="component" value="Unassembled WGS sequence"/>
</dbReference>
<organism evidence="4 5">
    <name type="scientific">Nocardia callitridis</name>
    <dbReference type="NCBI Taxonomy" id="648753"/>
    <lineage>
        <taxon>Bacteria</taxon>
        <taxon>Bacillati</taxon>
        <taxon>Actinomycetota</taxon>
        <taxon>Actinomycetes</taxon>
        <taxon>Mycobacteriales</taxon>
        <taxon>Nocardiaceae</taxon>
        <taxon>Nocardia</taxon>
    </lineage>
</organism>
<dbReference type="GO" id="GO:0016301">
    <property type="term" value="F:kinase activity"/>
    <property type="evidence" value="ECO:0007669"/>
    <property type="project" value="UniProtKB-KW"/>
</dbReference>
<keyword evidence="5" id="KW-1185">Reference proteome</keyword>
<keyword evidence="2 4" id="KW-0418">Kinase</keyword>
<name>A0ABP9K4H5_9NOCA</name>
<evidence type="ECO:0000256" key="1">
    <source>
        <dbReference type="ARBA" id="ARBA00022679"/>
    </source>
</evidence>
<dbReference type="PANTHER" id="PTHR10584:SF166">
    <property type="entry name" value="RIBOKINASE"/>
    <property type="match status" value="1"/>
</dbReference>